<dbReference type="InterPro" id="IPR037682">
    <property type="entry name" value="TonB_C"/>
</dbReference>
<evidence type="ECO:0000313" key="9">
    <source>
        <dbReference type="Proteomes" id="UP000198281"/>
    </source>
</evidence>
<evidence type="ECO:0000313" key="8">
    <source>
        <dbReference type="EMBL" id="SNS56991.1"/>
    </source>
</evidence>
<dbReference type="OrthoDB" id="1685233at2"/>
<dbReference type="NCBIfam" id="TIGR01352">
    <property type="entry name" value="tonB_Cterm"/>
    <property type="match status" value="1"/>
</dbReference>
<keyword evidence="5" id="KW-0653">Protein transport</keyword>
<dbReference type="Proteomes" id="UP000198281">
    <property type="component" value="Unassembled WGS sequence"/>
</dbReference>
<keyword evidence="2 5" id="KW-0812">Transmembrane</keyword>
<evidence type="ECO:0000259" key="7">
    <source>
        <dbReference type="PROSITE" id="PS52015"/>
    </source>
</evidence>
<feature type="compositionally biased region" description="Pro residues" evidence="6">
    <location>
        <begin position="54"/>
        <end position="70"/>
    </location>
</feature>
<sequence length="213" mass="23191">MTHGGFLDQRTQSPTSLAFVGALHVAAIGALILFPPTFLVPDRIPSFPLINIEDPPPPPQIPDDPPPPAPKQREAVTKPVVVVPTLPKTPTGPTFPPNPLPPIPGPTAGTDPIPPLPLPPVEREAVIDQRAPFQPSYPPRLARQEIAGNTVVRVLIGSDGRVKAVEMLSATDPEFFEATRKQALRFWRFKPATRDGVPVESWRTLTVRFEMKA</sequence>
<dbReference type="GO" id="GO:0031992">
    <property type="term" value="F:energy transducer activity"/>
    <property type="evidence" value="ECO:0007669"/>
    <property type="project" value="InterPro"/>
</dbReference>
<dbReference type="SUPFAM" id="SSF74653">
    <property type="entry name" value="TolA/TonB C-terminal domain"/>
    <property type="match status" value="1"/>
</dbReference>
<dbReference type="GO" id="GO:0015891">
    <property type="term" value="P:siderophore transport"/>
    <property type="evidence" value="ECO:0007669"/>
    <property type="project" value="InterPro"/>
</dbReference>
<comment type="function">
    <text evidence="5">Interacts with outer membrane receptor proteins that carry out high-affinity binding and energy dependent uptake into the periplasmic space of specific substrates. It could act to transduce energy from the cytoplasmic membrane to specific energy-requiring processes in the outer membrane, resulting in the release into the periplasm of ligands bound by these outer membrane proteins.</text>
</comment>
<organism evidence="8 9">
    <name type="scientific">Edaphosphingomonas laterariae</name>
    <dbReference type="NCBI Taxonomy" id="861865"/>
    <lineage>
        <taxon>Bacteria</taxon>
        <taxon>Pseudomonadati</taxon>
        <taxon>Pseudomonadota</taxon>
        <taxon>Alphaproteobacteria</taxon>
        <taxon>Sphingomonadales</taxon>
        <taxon>Rhizorhabdaceae</taxon>
        <taxon>Edaphosphingomonas</taxon>
    </lineage>
</organism>
<accession>A0A239FJQ8</accession>
<dbReference type="InterPro" id="IPR003538">
    <property type="entry name" value="TonB"/>
</dbReference>
<keyword evidence="5" id="KW-1003">Cell membrane</keyword>
<protein>
    <recommendedName>
        <fullName evidence="5">Protein TonB</fullName>
    </recommendedName>
</protein>
<keyword evidence="5" id="KW-0735">Signal-anchor</keyword>
<feature type="region of interest" description="Disordered" evidence="6">
    <location>
        <begin position="50"/>
        <end position="73"/>
    </location>
</feature>
<keyword evidence="9" id="KW-1185">Reference proteome</keyword>
<dbReference type="AlphaFoldDB" id="A0A239FJQ8"/>
<dbReference type="GO" id="GO:0030288">
    <property type="term" value="C:outer membrane-bounded periplasmic space"/>
    <property type="evidence" value="ECO:0007669"/>
    <property type="project" value="InterPro"/>
</dbReference>
<comment type="subcellular location">
    <subcellularLocation>
        <location evidence="5">Cell inner membrane</location>
        <topology evidence="5">Single-pass membrane protein</topology>
        <orientation evidence="5">Periplasmic side</orientation>
    </subcellularLocation>
    <subcellularLocation>
        <location evidence="1">Membrane</location>
        <topology evidence="1">Single-pass membrane protein</topology>
    </subcellularLocation>
</comment>
<dbReference type="InterPro" id="IPR006260">
    <property type="entry name" value="TonB/TolA_C"/>
</dbReference>
<keyword evidence="3 5" id="KW-1133">Transmembrane helix</keyword>
<evidence type="ECO:0000256" key="5">
    <source>
        <dbReference type="RuleBase" id="RU362123"/>
    </source>
</evidence>
<name>A0A239FJQ8_9SPHN</name>
<dbReference type="RefSeq" id="WP_089219521.1">
    <property type="nucleotide sequence ID" value="NZ_FZOS01000009.1"/>
</dbReference>
<dbReference type="GO" id="GO:0055085">
    <property type="term" value="P:transmembrane transport"/>
    <property type="evidence" value="ECO:0007669"/>
    <property type="project" value="InterPro"/>
</dbReference>
<gene>
    <name evidence="8" type="ORF">SAMN06295912_10974</name>
</gene>
<comment type="similarity">
    <text evidence="5">Belongs to the TonB family.</text>
</comment>
<evidence type="ECO:0000256" key="2">
    <source>
        <dbReference type="ARBA" id="ARBA00022692"/>
    </source>
</evidence>
<keyword evidence="4 5" id="KW-0472">Membrane</keyword>
<evidence type="ECO:0000256" key="4">
    <source>
        <dbReference type="ARBA" id="ARBA00023136"/>
    </source>
</evidence>
<dbReference type="PROSITE" id="PS52015">
    <property type="entry name" value="TONB_CTD"/>
    <property type="match status" value="1"/>
</dbReference>
<evidence type="ECO:0000256" key="3">
    <source>
        <dbReference type="ARBA" id="ARBA00022989"/>
    </source>
</evidence>
<dbReference type="Pfam" id="PF03544">
    <property type="entry name" value="TonB_C"/>
    <property type="match status" value="1"/>
</dbReference>
<dbReference type="EMBL" id="FZOS01000009">
    <property type="protein sequence ID" value="SNS56991.1"/>
    <property type="molecule type" value="Genomic_DNA"/>
</dbReference>
<proteinExistence type="inferred from homology"/>
<feature type="transmembrane region" description="Helical" evidence="5">
    <location>
        <begin position="16"/>
        <end position="34"/>
    </location>
</feature>
<dbReference type="GO" id="GO:0015031">
    <property type="term" value="P:protein transport"/>
    <property type="evidence" value="ECO:0007669"/>
    <property type="project" value="UniProtKB-UniRule"/>
</dbReference>
<evidence type="ECO:0000256" key="1">
    <source>
        <dbReference type="ARBA" id="ARBA00004167"/>
    </source>
</evidence>
<dbReference type="Gene3D" id="3.30.1150.10">
    <property type="match status" value="1"/>
</dbReference>
<keyword evidence="5" id="KW-0813">Transport</keyword>
<evidence type="ECO:0000256" key="6">
    <source>
        <dbReference type="SAM" id="MobiDB-lite"/>
    </source>
</evidence>
<feature type="domain" description="TonB C-terminal" evidence="7">
    <location>
        <begin position="122"/>
        <end position="213"/>
    </location>
</feature>
<keyword evidence="5" id="KW-0997">Cell inner membrane</keyword>
<dbReference type="PRINTS" id="PR01374">
    <property type="entry name" value="TONBPROTEIN"/>
</dbReference>
<reference evidence="9" key="1">
    <citation type="submission" date="2017-06" db="EMBL/GenBank/DDBJ databases">
        <authorList>
            <person name="Varghese N."/>
            <person name="Submissions S."/>
        </authorList>
    </citation>
    <scope>NUCLEOTIDE SEQUENCE [LARGE SCALE GENOMIC DNA]</scope>
    <source>
        <strain evidence="9">LNB2</strain>
    </source>
</reference>
<dbReference type="GO" id="GO:0005886">
    <property type="term" value="C:plasma membrane"/>
    <property type="evidence" value="ECO:0007669"/>
    <property type="project" value="UniProtKB-SubCell"/>
</dbReference>